<keyword evidence="2 4" id="KW-0378">Hydrolase</keyword>
<accession>A0A2G8KTU8</accession>
<protein>
    <recommendedName>
        <fullName evidence="4">Carboxylic ester hydrolase</fullName>
        <ecNumber evidence="4">3.1.1.-</ecNumber>
    </recommendedName>
</protein>
<sequence length="430" mass="47558">MVFLHGGNYKSGACSGPVYNGQILAPTIDAVVVCIEYRVGAMGFLYLEEDPETGERIPGNFGIEDQIAALKFLWQNLESFGGDPNRITLTGQSAGAESISLLLTSSNHSELFSQAILFSDPFSLPLKTPSDSNTLGLSFASLLECEPASLSCLRTKSVDEIASATQESLSQLINHEKAFQLFQQWGPTVTEQPITSIEAGLNALKPIILGTCSEEGRIFVYEILPEPVSTASYNMFQNILVPGLSQEIQFFPPDPNVTDQRDVLSSMVTDYLFGCPTQYMAKLLIARGETRIYHYLFNHAFSFQHVWQQYKWCYGHVCHGCDVPFIFQSAILNNEEYSAEEKRFVSKYSSYLANFIHSGDPNHTGDGGQEGTDLTVWPKAGQVPGHLSTLILSADEDIRSVEDISSEKCQLFDRMGYTGVSNINKKNLNM</sequence>
<dbReference type="PANTHER" id="PTHR45570:SF1">
    <property type="entry name" value="CARBOXYLIC ESTER HYDROLASE"/>
    <property type="match status" value="1"/>
</dbReference>
<name>A0A2G8KTU8_STIJA</name>
<dbReference type="AlphaFoldDB" id="A0A2G8KTU8"/>
<evidence type="ECO:0000256" key="3">
    <source>
        <dbReference type="PIRSR" id="PIRSR600997-1"/>
    </source>
</evidence>
<dbReference type="InterPro" id="IPR029058">
    <property type="entry name" value="AB_hydrolase_fold"/>
</dbReference>
<organism evidence="6 7">
    <name type="scientific">Stichopus japonicus</name>
    <name type="common">Sea cucumber</name>
    <dbReference type="NCBI Taxonomy" id="307972"/>
    <lineage>
        <taxon>Eukaryota</taxon>
        <taxon>Metazoa</taxon>
        <taxon>Echinodermata</taxon>
        <taxon>Eleutherozoa</taxon>
        <taxon>Echinozoa</taxon>
        <taxon>Holothuroidea</taxon>
        <taxon>Aspidochirotacea</taxon>
        <taxon>Aspidochirotida</taxon>
        <taxon>Stichopodidae</taxon>
        <taxon>Apostichopus</taxon>
    </lineage>
</organism>
<dbReference type="InterPro" id="IPR000997">
    <property type="entry name" value="Cholinesterase"/>
</dbReference>
<reference evidence="6 7" key="1">
    <citation type="journal article" date="2017" name="PLoS Biol.">
        <title>The sea cucumber genome provides insights into morphological evolution and visceral regeneration.</title>
        <authorList>
            <person name="Zhang X."/>
            <person name="Sun L."/>
            <person name="Yuan J."/>
            <person name="Sun Y."/>
            <person name="Gao Y."/>
            <person name="Zhang L."/>
            <person name="Li S."/>
            <person name="Dai H."/>
            <person name="Hamel J.F."/>
            <person name="Liu C."/>
            <person name="Yu Y."/>
            <person name="Liu S."/>
            <person name="Lin W."/>
            <person name="Guo K."/>
            <person name="Jin S."/>
            <person name="Xu P."/>
            <person name="Storey K.B."/>
            <person name="Huan P."/>
            <person name="Zhang T."/>
            <person name="Zhou Y."/>
            <person name="Zhang J."/>
            <person name="Lin C."/>
            <person name="Li X."/>
            <person name="Xing L."/>
            <person name="Huo D."/>
            <person name="Sun M."/>
            <person name="Wang L."/>
            <person name="Mercier A."/>
            <person name="Li F."/>
            <person name="Yang H."/>
            <person name="Xiang J."/>
        </authorList>
    </citation>
    <scope>NUCLEOTIDE SEQUENCE [LARGE SCALE GENOMIC DNA]</scope>
    <source>
        <strain evidence="6">Shaxun</strain>
        <tissue evidence="6">Muscle</tissue>
    </source>
</reference>
<feature type="domain" description="Carboxylesterase type B" evidence="5">
    <location>
        <begin position="1"/>
        <end position="385"/>
    </location>
</feature>
<keyword evidence="7" id="KW-1185">Reference proteome</keyword>
<feature type="active site" description="Charge relay system" evidence="3">
    <location>
        <position position="215"/>
    </location>
</feature>
<evidence type="ECO:0000256" key="1">
    <source>
        <dbReference type="ARBA" id="ARBA00005964"/>
    </source>
</evidence>
<evidence type="ECO:0000256" key="4">
    <source>
        <dbReference type="RuleBase" id="RU361235"/>
    </source>
</evidence>
<gene>
    <name evidence="6" type="ORF">BSL78_11672</name>
</gene>
<dbReference type="InterPro" id="IPR002018">
    <property type="entry name" value="CarbesteraseB"/>
</dbReference>
<dbReference type="InterPro" id="IPR019826">
    <property type="entry name" value="Carboxylesterase_B_AS"/>
</dbReference>
<proteinExistence type="inferred from homology"/>
<dbReference type="PANTHER" id="PTHR45570">
    <property type="entry name" value="CARBOXYLIC ESTER HYDROLASE"/>
    <property type="match status" value="1"/>
</dbReference>
<dbReference type="EC" id="3.1.1.-" evidence="4"/>
<evidence type="ECO:0000259" key="5">
    <source>
        <dbReference type="Pfam" id="PF00135"/>
    </source>
</evidence>
<evidence type="ECO:0000256" key="2">
    <source>
        <dbReference type="ARBA" id="ARBA00022801"/>
    </source>
</evidence>
<dbReference type="PROSITE" id="PS00122">
    <property type="entry name" value="CARBOXYLESTERASE_B_1"/>
    <property type="match status" value="1"/>
</dbReference>
<evidence type="ECO:0000313" key="6">
    <source>
        <dbReference type="EMBL" id="PIK51433.1"/>
    </source>
</evidence>
<dbReference type="GO" id="GO:0004104">
    <property type="term" value="F:cholinesterase activity"/>
    <property type="evidence" value="ECO:0007669"/>
    <property type="project" value="InterPro"/>
</dbReference>
<dbReference type="Proteomes" id="UP000230750">
    <property type="component" value="Unassembled WGS sequence"/>
</dbReference>
<dbReference type="Pfam" id="PF00135">
    <property type="entry name" value="COesterase"/>
    <property type="match status" value="1"/>
</dbReference>
<evidence type="ECO:0000313" key="7">
    <source>
        <dbReference type="Proteomes" id="UP000230750"/>
    </source>
</evidence>
<comment type="caution">
    <text evidence="6">The sequence shown here is derived from an EMBL/GenBank/DDBJ whole genome shotgun (WGS) entry which is preliminary data.</text>
</comment>
<dbReference type="SUPFAM" id="SSF53474">
    <property type="entry name" value="alpha/beta-Hydrolases"/>
    <property type="match status" value="1"/>
</dbReference>
<dbReference type="STRING" id="307972.A0A2G8KTU8"/>
<dbReference type="Gene3D" id="3.40.50.1820">
    <property type="entry name" value="alpha/beta hydrolase"/>
    <property type="match status" value="1"/>
</dbReference>
<comment type="similarity">
    <text evidence="1 4">Belongs to the type-B carboxylesterase/lipase family.</text>
</comment>
<feature type="active site" description="Acyl-ester intermediate" evidence="3">
    <location>
        <position position="93"/>
    </location>
</feature>
<dbReference type="PRINTS" id="PR00878">
    <property type="entry name" value="CHOLNESTRASE"/>
</dbReference>
<dbReference type="OrthoDB" id="3200163at2759"/>
<feature type="active site" description="Charge relay system" evidence="3">
    <location>
        <position position="319"/>
    </location>
</feature>
<dbReference type="EMBL" id="MRZV01000373">
    <property type="protein sequence ID" value="PIK51433.1"/>
    <property type="molecule type" value="Genomic_DNA"/>
</dbReference>